<dbReference type="EMBL" id="LKEJ01000179">
    <property type="protein sequence ID" value="KTB55890.1"/>
    <property type="molecule type" value="Genomic_DNA"/>
</dbReference>
<feature type="transmembrane region" description="Helical" evidence="4">
    <location>
        <begin position="112"/>
        <end position="137"/>
    </location>
</feature>
<proteinExistence type="predicted"/>
<feature type="transmembrane region" description="Helical" evidence="4">
    <location>
        <begin position="325"/>
        <end position="346"/>
    </location>
</feature>
<dbReference type="Gene3D" id="1.20.1250.20">
    <property type="entry name" value="MFS general substrate transporter like domains"/>
    <property type="match status" value="1"/>
</dbReference>
<dbReference type="InterPro" id="IPR011701">
    <property type="entry name" value="MFS"/>
</dbReference>
<evidence type="ECO:0000256" key="4">
    <source>
        <dbReference type="SAM" id="Phobius"/>
    </source>
</evidence>
<feature type="transmembrane region" description="Helical" evidence="4">
    <location>
        <begin position="158"/>
        <end position="180"/>
    </location>
</feature>
<evidence type="ECO:0000256" key="3">
    <source>
        <dbReference type="ARBA" id="ARBA00023136"/>
    </source>
</evidence>
<feature type="domain" description="Major facilitator superfamily (MFS) profile" evidence="5">
    <location>
        <begin position="21"/>
        <end position="413"/>
    </location>
</feature>
<keyword evidence="7" id="KW-1185">Reference proteome</keyword>
<feature type="transmembrane region" description="Helical" evidence="4">
    <location>
        <begin position="389"/>
        <end position="408"/>
    </location>
</feature>
<dbReference type="PANTHER" id="PTHR23546:SF1">
    <property type="entry name" value="MEMBRANE PROTEIN"/>
    <property type="match status" value="1"/>
</dbReference>
<evidence type="ECO:0000313" key="7">
    <source>
        <dbReference type="Proteomes" id="UP000053048"/>
    </source>
</evidence>
<dbReference type="Pfam" id="PF07690">
    <property type="entry name" value="MFS_1"/>
    <property type="match status" value="1"/>
</dbReference>
<feature type="transmembrane region" description="Helical" evidence="4">
    <location>
        <begin position="55"/>
        <end position="75"/>
    </location>
</feature>
<dbReference type="PROSITE" id="PS50850">
    <property type="entry name" value="MFS"/>
    <property type="match status" value="1"/>
</dbReference>
<dbReference type="SUPFAM" id="SSF103473">
    <property type="entry name" value="MFS general substrate transporter"/>
    <property type="match status" value="1"/>
</dbReference>
<evidence type="ECO:0000313" key="6">
    <source>
        <dbReference type="EMBL" id="KTB55890.1"/>
    </source>
</evidence>
<evidence type="ECO:0000256" key="1">
    <source>
        <dbReference type="ARBA" id="ARBA00022692"/>
    </source>
</evidence>
<accession>A0A0W0H527</accession>
<feature type="transmembrane region" description="Helical" evidence="4">
    <location>
        <begin position="301"/>
        <end position="319"/>
    </location>
</feature>
<dbReference type="PANTHER" id="PTHR23546">
    <property type="entry name" value="TRANSPORT PROTEIN"/>
    <property type="match status" value="1"/>
</dbReference>
<dbReference type="GO" id="GO:0022857">
    <property type="term" value="F:transmembrane transporter activity"/>
    <property type="evidence" value="ECO:0007669"/>
    <property type="project" value="InterPro"/>
</dbReference>
<keyword evidence="2 4" id="KW-1133">Transmembrane helix</keyword>
<evidence type="ECO:0000256" key="2">
    <source>
        <dbReference type="ARBA" id="ARBA00022989"/>
    </source>
</evidence>
<feature type="transmembrane region" description="Helical" evidence="4">
    <location>
        <begin position="21"/>
        <end position="43"/>
    </location>
</feature>
<feature type="transmembrane region" description="Helical" evidence="4">
    <location>
        <begin position="227"/>
        <end position="249"/>
    </location>
</feature>
<protein>
    <recommendedName>
        <fullName evidence="5">Major facilitator superfamily (MFS) profile domain-containing protein</fullName>
    </recommendedName>
</protein>
<organism evidence="6 7">
    <name type="scientific">Pseudomonas viridiflava ICMP 13104</name>
    <dbReference type="NCBI Taxonomy" id="1198305"/>
    <lineage>
        <taxon>Bacteria</taxon>
        <taxon>Pseudomonadati</taxon>
        <taxon>Pseudomonadota</taxon>
        <taxon>Gammaproteobacteria</taxon>
        <taxon>Pseudomonadales</taxon>
        <taxon>Pseudomonadaceae</taxon>
        <taxon>Pseudomonas</taxon>
    </lineage>
</organism>
<keyword evidence="1 4" id="KW-0812">Transmembrane</keyword>
<evidence type="ECO:0000259" key="5">
    <source>
        <dbReference type="PROSITE" id="PS50850"/>
    </source>
</evidence>
<reference evidence="6 7" key="1">
    <citation type="submission" date="2015-09" db="EMBL/GenBank/DDBJ databases">
        <title>Genome sequence of ICMP 13104.</title>
        <authorList>
            <person name="Visnovsky S."/>
            <person name="Lu A."/>
            <person name="Panda P."/>
            <person name="Pitman A."/>
        </authorList>
    </citation>
    <scope>NUCLEOTIDE SEQUENCE [LARGE SCALE GENOMIC DNA]</scope>
    <source>
        <strain evidence="6 7">ICMP 13104</strain>
    </source>
</reference>
<feature type="transmembrane region" description="Helical" evidence="4">
    <location>
        <begin position="269"/>
        <end position="289"/>
    </location>
</feature>
<feature type="transmembrane region" description="Helical" evidence="4">
    <location>
        <begin position="186"/>
        <end position="206"/>
    </location>
</feature>
<dbReference type="AlphaFoldDB" id="A0A0W0H527"/>
<feature type="transmembrane region" description="Helical" evidence="4">
    <location>
        <begin position="358"/>
        <end position="377"/>
    </location>
</feature>
<name>A0A0W0H527_PSEVI</name>
<gene>
    <name evidence="6" type="ORF">AO067_13990</name>
</gene>
<dbReference type="InterPro" id="IPR036259">
    <property type="entry name" value="MFS_trans_sf"/>
</dbReference>
<keyword evidence="3 4" id="KW-0472">Membrane</keyword>
<dbReference type="InterPro" id="IPR020846">
    <property type="entry name" value="MFS_dom"/>
</dbReference>
<comment type="caution">
    <text evidence="6">The sequence shown here is derived from an EMBL/GenBank/DDBJ whole genome shotgun (WGS) entry which is preliminary data.</text>
</comment>
<dbReference type="Proteomes" id="UP000053048">
    <property type="component" value="Unassembled WGS sequence"/>
</dbReference>
<sequence length="413" mass="43105">MRKRSIEVTALSWKLFGLSTSQTMLAVGLGLVGMGQTLLYTLLAPIGRQVGLSEIQVGYVVALSALILTVASPLWGRIIDRSGSRIVFLLGMFSYAVGSCCFALVLDAGVRLILSATSVFYLLIFIRLLYAIMTAGIHPAAMANIAITTSENLRPAKMGTMSACFGLGSTLGPLLGAALGGYGVLVPLYIVSGLALLNVVLVFFVIENPKKITSLKDRRSQSARLSFLDPRVAVGLLATVMVYVGFSALQQSIAFHIQDTLGLNSSDTVRQTGVVIFGLAVAMVFTQLVVVQHFLPGPKKAVLIGSALAFSGLAAIALGASTIPHLTLCAFLAGAGFSFLFPGLQGQLSNAVSEAEQGSIAGLSFGAAALGYVIGPVTGTTLLAVGHGVTYWCAAILVIMGALMTLMASHWSR</sequence>
<feature type="transmembrane region" description="Helical" evidence="4">
    <location>
        <begin position="87"/>
        <end position="106"/>
    </location>
</feature>